<dbReference type="Proteomes" id="UP000672011">
    <property type="component" value="Chromosome"/>
</dbReference>
<accession>A0ABX7XCT8</accession>
<keyword evidence="2" id="KW-1185">Reference proteome</keyword>
<dbReference type="RefSeq" id="WP_230476292.1">
    <property type="nucleotide sequence ID" value="NZ_CP072842.1"/>
</dbReference>
<protein>
    <submittedName>
        <fullName evidence="1">Uncharacterized protein</fullName>
    </submittedName>
</protein>
<name>A0ABX7XCT8_9FLAO</name>
<evidence type="ECO:0000313" key="1">
    <source>
        <dbReference type="EMBL" id="QTV05648.1"/>
    </source>
</evidence>
<dbReference type="EMBL" id="CP072842">
    <property type="protein sequence ID" value="QTV05648.1"/>
    <property type="molecule type" value="Genomic_DNA"/>
</dbReference>
<sequence>MKNIYNYLLIIIILIGVKVNAQIGINTENPKSTLDIRANSNNLSTDGFLIPALSKKELAAKENTVYTNQNIGIKVYINDISGPISGPSLQQVINVIEKGFYYFSERLIWEKFVSDFTDDAWVNNPNANRLDLATDSFGNDKNENSNVSITDNGFLGININNPEKRIDINAATFDNNTDYIKFTNLKEVQETEITSTLVIDVDGNIYKNDVENLNGQIMRVPIKGFTVGTVDNPTQGSLRLDFGNTSISPACIQNNINICNTNFINTIKGVSEDQLKEEVTLTAGTGTNARITERIILPKGTFKIQVRLVGHYTTAFTPSPIESETNVAYTPGTAILKLAIGNNELSLANYSESTYGSDALTSILYTEFIVLEDDDPEKRTLDLLFNPTPRNRPFTIIPDKIIDGKKVGKSFLLIERIR</sequence>
<reference evidence="2" key="2">
    <citation type="submission" date="2021-04" db="EMBL/GenBank/DDBJ databases">
        <title>Taxonomy of Flavobacteriaceae bacterium ZY171143.</title>
        <authorList>
            <person name="Li F."/>
        </authorList>
    </citation>
    <scope>NUCLEOTIDE SEQUENCE [LARGE SCALE GENOMIC DNA]</scope>
    <source>
        <strain evidence="2">ZY171143</strain>
    </source>
</reference>
<evidence type="ECO:0000313" key="2">
    <source>
        <dbReference type="Proteomes" id="UP000672011"/>
    </source>
</evidence>
<gene>
    <name evidence="1" type="ORF">J9309_12895</name>
</gene>
<organism evidence="1 2">
    <name type="scientific">Faecalibacter bovis</name>
    <dbReference type="NCBI Taxonomy" id="2898187"/>
    <lineage>
        <taxon>Bacteria</taxon>
        <taxon>Pseudomonadati</taxon>
        <taxon>Bacteroidota</taxon>
        <taxon>Flavobacteriia</taxon>
        <taxon>Flavobacteriales</taxon>
        <taxon>Weeksellaceae</taxon>
        <taxon>Faecalibacter</taxon>
    </lineage>
</organism>
<reference evidence="1 2" key="1">
    <citation type="journal article" date="2021" name="Int. J. Syst. Evol. Microbiol.">
        <title>Faecalibacter bovis sp. nov., isolated from cow faeces.</title>
        <authorList>
            <person name="Li F."/>
            <person name="Zhao W."/>
            <person name="Hong Q."/>
            <person name="Shao Q."/>
            <person name="Song J."/>
            <person name="Yang S."/>
        </authorList>
    </citation>
    <scope>NUCLEOTIDE SEQUENCE [LARGE SCALE GENOMIC DNA]</scope>
    <source>
        <strain evidence="1 2">ZY171143</strain>
    </source>
</reference>
<proteinExistence type="predicted"/>